<sequence>MISSHWVFPVAFYMPYVREDVNRKNLEKKYKEQD</sequence>
<reference evidence="1" key="1">
    <citation type="journal article" date="2021" name="Proc. Natl. Acad. Sci. U.S.A.">
        <title>A Catalog of Tens of Thousands of Viruses from Human Metagenomes Reveals Hidden Associations with Chronic Diseases.</title>
        <authorList>
            <person name="Tisza M.J."/>
            <person name="Buck C.B."/>
        </authorList>
    </citation>
    <scope>NUCLEOTIDE SEQUENCE</scope>
    <source>
        <strain evidence="1">CtFlR8</strain>
    </source>
</reference>
<proteinExistence type="predicted"/>
<accession>A0A8S5RNR2</accession>
<name>A0A8S5RNR2_9VIRU</name>
<dbReference type="EMBL" id="BK059128">
    <property type="protein sequence ID" value="DAE32733.1"/>
    <property type="molecule type" value="Genomic_DNA"/>
</dbReference>
<organism evidence="1">
    <name type="scientific">virus sp. ctFlR8</name>
    <dbReference type="NCBI Taxonomy" id="2825811"/>
    <lineage>
        <taxon>Viruses</taxon>
    </lineage>
</organism>
<protein>
    <submittedName>
        <fullName evidence="1">Uncharacterized protein</fullName>
    </submittedName>
</protein>
<evidence type="ECO:0000313" key="1">
    <source>
        <dbReference type="EMBL" id="DAE32733.1"/>
    </source>
</evidence>